<proteinExistence type="predicted"/>
<organism evidence="3 4">
    <name type="scientific">Mesomycoplasma hyorhinis SK76</name>
    <dbReference type="NCBI Taxonomy" id="1118964"/>
    <lineage>
        <taxon>Bacteria</taxon>
        <taxon>Bacillati</taxon>
        <taxon>Mycoplasmatota</taxon>
        <taxon>Mycoplasmoidales</taxon>
        <taxon>Metamycoplasmataceae</taxon>
        <taxon>Mesomycoplasma</taxon>
    </lineage>
</organism>
<feature type="compositionally biased region" description="Low complexity" evidence="1">
    <location>
        <begin position="408"/>
        <end position="420"/>
    </location>
</feature>
<dbReference type="InterPro" id="IPR027593">
    <property type="entry name" value="Aro_clust"/>
</dbReference>
<feature type="compositionally biased region" description="Acidic residues" evidence="1">
    <location>
        <begin position="340"/>
        <end position="352"/>
    </location>
</feature>
<protein>
    <recommendedName>
        <fullName evidence="5">Lipoprotein</fullName>
    </recommendedName>
</protein>
<feature type="compositionally biased region" description="Acidic residues" evidence="1">
    <location>
        <begin position="421"/>
        <end position="441"/>
    </location>
</feature>
<dbReference type="PROSITE" id="PS51257">
    <property type="entry name" value="PROKAR_LIPOPROTEIN"/>
    <property type="match status" value="1"/>
</dbReference>
<evidence type="ECO:0000256" key="1">
    <source>
        <dbReference type="SAM" id="MobiDB-lite"/>
    </source>
</evidence>
<dbReference type="RefSeq" id="WP_014582657.1">
    <property type="nucleotide sequence ID" value="NC_019552.1"/>
</dbReference>
<feature type="chain" id="PRO_5042599135" description="Lipoprotein" evidence="2">
    <location>
        <begin position="23"/>
        <end position="796"/>
    </location>
</feature>
<feature type="region of interest" description="Disordered" evidence="1">
    <location>
        <begin position="274"/>
        <end position="352"/>
    </location>
</feature>
<sequence length="796" mass="93370">MNKKLPLIFSFFAISHLFVACATPNLVSFKNEEKTQNNNPESQFLNPSLSRLLDSVYEVEPTANEFKTSQSYKTKQSQRTLEKNDLILKQLNLDTNKTLEELKYSFSFVNPAVFVNDRFYDSKLTIVFSKNNILRNFTKNWVFILQNIDKFYFAYNPYKGKYISFKDEDKDFNNTTNKFITFDSNNFQFYKFKQFPKSDYYTNEYVYYLVYDNNKIIKLWTFEKDNVILARLDFEVLVFDKPITSLGQFLSELEEESKNFEQNNLNKKIKAEQALLTPSESNPTYKPVLFDDRDNINTNKGSDGGDGNDSGSGTGSSSNNNSGSTNQKDTTKKDTNSSDSNEEDIKDEDIDDAFFDSKEWEEFTKNKDNLNSPDLQKKKIELYKKWKKEHPNGSNSDNQDTDISSEADSSTKSNNSQNSTENEEESSSSDQNNTDDDDDVFNPDSKLTLEEKLEKIKEQQTIEFNKQATQREKAKYDVFKDSYYLTLLSSLDSLEQKWSYKRFAFRDVVTSVIQLKRNVVNQPQNPTTEQIQQTTDFDKFINHNKDVLNKNETIEEKTTQNVYEVIKKAAYNQNNLAWETFLKTQEGKENEERILKELKELQKQLPKNIKNFSKEHKDIFDKLEKFYSDNWLFILQNLDKFQIKFSNWYYFPEQFNTVEKVKVHHSQKFLDELNSLDDAGDYYFVNNNLESIHVGDASVQSTTYKDFYIVKNNALINIKVVLNDGKSAVTFNPLIYYFPKARTKLSVKILTEIFHQALYHQIQRFYDAFENDFIHKHRYGFVAQMLLELKGDKNEN</sequence>
<dbReference type="AlphaFoldDB" id="A0AAI8AM21"/>
<evidence type="ECO:0000256" key="2">
    <source>
        <dbReference type="SAM" id="SignalP"/>
    </source>
</evidence>
<feature type="compositionally biased region" description="Gly residues" evidence="1">
    <location>
        <begin position="302"/>
        <end position="314"/>
    </location>
</feature>
<reference evidence="3 4" key="1">
    <citation type="journal article" date="2013" name="Genome Announc.">
        <title>Complete Genome Sequence of Mycoplasma hyorhinis Strain SK76.</title>
        <authorList>
            <person name="Goodison S."/>
            <person name="Urquidi V."/>
            <person name="Kumar D."/>
            <person name="Reyes L."/>
            <person name="Rosser C.J."/>
        </authorList>
    </citation>
    <scope>NUCLEOTIDE SEQUENCE [LARGE SCALE GENOMIC DNA]</scope>
    <source>
        <strain evidence="3 4">SK76</strain>
    </source>
</reference>
<evidence type="ECO:0000313" key="4">
    <source>
        <dbReference type="Proteomes" id="UP000009399"/>
    </source>
</evidence>
<gene>
    <name evidence="3" type="ORF">MOS_026</name>
</gene>
<dbReference type="NCBIfam" id="TIGR04313">
    <property type="entry name" value="aro_clust_Mycop"/>
    <property type="match status" value="2"/>
</dbReference>
<dbReference type="KEGG" id="mhs:MOS_026"/>
<accession>A0AAI8AM21</accession>
<dbReference type="Proteomes" id="UP000009399">
    <property type="component" value="Chromosome"/>
</dbReference>
<dbReference type="GeneID" id="93248170"/>
<keyword evidence="2" id="KW-0732">Signal</keyword>
<feature type="signal peptide" evidence="2">
    <location>
        <begin position="1"/>
        <end position="22"/>
    </location>
</feature>
<evidence type="ECO:0000313" key="3">
    <source>
        <dbReference type="EMBL" id="AFX73958.1"/>
    </source>
</evidence>
<feature type="compositionally biased region" description="Low complexity" evidence="1">
    <location>
        <begin position="315"/>
        <end position="328"/>
    </location>
</feature>
<feature type="region of interest" description="Disordered" evidence="1">
    <location>
        <begin position="387"/>
        <end position="443"/>
    </location>
</feature>
<name>A0AAI8AM21_MESHY</name>
<evidence type="ECO:0008006" key="5">
    <source>
        <dbReference type="Google" id="ProtNLM"/>
    </source>
</evidence>
<dbReference type="EMBL" id="CP003914">
    <property type="protein sequence ID" value="AFX73958.1"/>
    <property type="molecule type" value="Genomic_DNA"/>
</dbReference>